<keyword evidence="2" id="KW-1185">Reference proteome</keyword>
<dbReference type="RefSeq" id="WP_395132407.1">
    <property type="nucleotide sequence ID" value="NZ_JBIMPR010000003.1"/>
</dbReference>
<accession>A0ABW7LGU2</accession>
<protein>
    <submittedName>
        <fullName evidence="1">Uncharacterized protein</fullName>
    </submittedName>
</protein>
<organism evidence="1 2">
    <name type="scientific">Paracoccus broussonetiae subsp. drimophilus</name>
    <dbReference type="NCBI Taxonomy" id="3373869"/>
    <lineage>
        <taxon>Bacteria</taxon>
        <taxon>Pseudomonadati</taxon>
        <taxon>Pseudomonadota</taxon>
        <taxon>Alphaproteobacteria</taxon>
        <taxon>Rhodobacterales</taxon>
        <taxon>Paracoccaceae</taxon>
        <taxon>Paracoccus</taxon>
        <taxon>Paracoccus broussonetiae</taxon>
    </lineage>
</organism>
<proteinExistence type="predicted"/>
<gene>
    <name evidence="1" type="ORF">ACHFJ0_04820</name>
</gene>
<dbReference type="EMBL" id="JBIMPR010000003">
    <property type="protein sequence ID" value="MFH5773553.1"/>
    <property type="molecule type" value="Genomic_DNA"/>
</dbReference>
<comment type="caution">
    <text evidence="1">The sequence shown here is derived from an EMBL/GenBank/DDBJ whole genome shotgun (WGS) entry which is preliminary data.</text>
</comment>
<dbReference type="Proteomes" id="UP001609376">
    <property type="component" value="Unassembled WGS sequence"/>
</dbReference>
<reference evidence="1 2" key="1">
    <citation type="submission" date="2024-10" db="EMBL/GenBank/DDBJ databases">
        <title>Paracoccus drimophilus sp. nov., a novel bacterium from corn roots in Hunan.</title>
        <authorList>
            <person name="Li X."/>
        </authorList>
    </citation>
    <scope>NUCLEOTIDE SEQUENCE [LARGE SCALE GENOMIC DNA]</scope>
    <source>
        <strain evidence="1 2">NGMCC 1.201697</strain>
    </source>
</reference>
<name>A0ABW7LGU2_9RHOB</name>
<sequence>MTALAKARQEQRIVDEFHHMIAVNPDHAEDSAWLITATAYTLGEDEQDVRRIWDARFRDHGVA</sequence>
<evidence type="ECO:0000313" key="2">
    <source>
        <dbReference type="Proteomes" id="UP001609376"/>
    </source>
</evidence>
<evidence type="ECO:0000313" key="1">
    <source>
        <dbReference type="EMBL" id="MFH5773553.1"/>
    </source>
</evidence>